<evidence type="ECO:0000256" key="4">
    <source>
        <dbReference type="ARBA" id="ARBA00022670"/>
    </source>
</evidence>
<keyword evidence="11" id="KW-1185">Reference proteome</keyword>
<feature type="signal peptide" evidence="8">
    <location>
        <begin position="1"/>
        <end position="28"/>
    </location>
</feature>
<evidence type="ECO:0000256" key="8">
    <source>
        <dbReference type="SAM" id="SignalP"/>
    </source>
</evidence>
<evidence type="ECO:0000256" key="1">
    <source>
        <dbReference type="ARBA" id="ARBA00001070"/>
    </source>
</evidence>
<reference evidence="12" key="1">
    <citation type="submission" date="2017-02" db="UniProtKB">
        <authorList>
            <consortium name="WormBaseParasite"/>
        </authorList>
    </citation>
    <scope>IDENTIFICATION</scope>
</reference>
<dbReference type="InterPro" id="IPR001375">
    <property type="entry name" value="Peptidase_S9_cat"/>
</dbReference>
<evidence type="ECO:0000256" key="6">
    <source>
        <dbReference type="ARBA" id="ARBA00022825"/>
    </source>
</evidence>
<dbReference type="GO" id="GO:0005829">
    <property type="term" value="C:cytosol"/>
    <property type="evidence" value="ECO:0007669"/>
    <property type="project" value="TreeGrafter"/>
</dbReference>
<dbReference type="AlphaFoldDB" id="A0A0N5A6V1"/>
<keyword evidence="8" id="KW-0732">Signal</keyword>
<evidence type="ECO:0000313" key="11">
    <source>
        <dbReference type="Proteomes" id="UP000038045"/>
    </source>
</evidence>
<dbReference type="InterPro" id="IPR023302">
    <property type="entry name" value="Pept_S9A_N"/>
</dbReference>
<feature type="domain" description="Peptidase S9A N-terminal" evidence="10">
    <location>
        <begin position="53"/>
        <end position="467"/>
    </location>
</feature>
<sequence length="776" mass="88635">MTTFYKKCRNFLFLLALYFLYKVGTCNGEEQVIENNTITTFGSTYRLNVSTYPEIWRNDTDGETFNCTKVIDPYRYLGNSTNENTTKFISQLNNISTTLFQNISVLEQIVNKTKNYSRYEQYEIFKKYGEYYYYLYNNGSQENGVLMRTKNYENLTEAEEFVNPNKMGNPGEYSIARVAFSPNGTIIAYSLSANGSDFNTVYFKYANGTNLTDQIDFVAYSVTTFVLNTTGFLYSKYPDTFKNETTGRIITSYQNHTLYFHKIGNNQSEDVAIVNSTNKYAIIDGLVSENGRYLFATFWNGASDQTCLSYLNLSNYKPENFTGILNMTKLFNETDANYEVIHANKDGVIIKTDKGAPFGKIIRGNFSEIQINNVSSYKTLVAEKNMSKLVNAWPVGKKFLVINYLENVTSRLYVYKRLNEEYFNQIPINNGTVKRSSFSVSTNETFFEFENEITPKSIYKVDLTNVTKNNTVNVSEIASPVINGFNRSEYIIEQVFYNSTNNASVPMFIFHHKDMKRNRSNPVLLEGYGGFGISITPFFSTSKLMFVKHFNGIYCFANIRGGSEFGEEWHQEGMLLNKQHGFDDFANAAKYLIENNYTNPSKLAITGKSNGGLLVAVVSQQHPELIGAAVIRGGVLDMIYYKNYTVGKFWMGEYGNPDNETQFQNLYKYSPLHNIRINSTGKQQWPSTLLITSTSDYRVPAIHTLKYTAQLYYDLKANASQFQTNPIVAYVEDGTGHGDMKSNSKAVNETSNTFSFLYQTLNLTFYEYSDSKNETR</sequence>
<dbReference type="GO" id="GO:0006508">
    <property type="term" value="P:proteolysis"/>
    <property type="evidence" value="ECO:0007669"/>
    <property type="project" value="UniProtKB-KW"/>
</dbReference>
<proteinExistence type="inferred from homology"/>
<dbReference type="Pfam" id="PF02897">
    <property type="entry name" value="Peptidase_S9_N"/>
    <property type="match status" value="1"/>
</dbReference>
<keyword evidence="6 7" id="KW-0720">Serine protease</keyword>
<feature type="domain" description="Peptidase S9 prolyl oligopeptidase catalytic" evidence="9">
    <location>
        <begin position="540"/>
        <end position="762"/>
    </location>
</feature>
<evidence type="ECO:0000313" key="12">
    <source>
        <dbReference type="WBParaSite" id="PTRK_0001774700.1"/>
    </source>
</evidence>
<dbReference type="Pfam" id="PF00326">
    <property type="entry name" value="Peptidase_S9"/>
    <property type="match status" value="1"/>
</dbReference>
<dbReference type="SUPFAM" id="SSF53474">
    <property type="entry name" value="alpha/beta-Hydrolases"/>
    <property type="match status" value="1"/>
</dbReference>
<keyword evidence="4 7" id="KW-0645">Protease</keyword>
<evidence type="ECO:0000259" key="10">
    <source>
        <dbReference type="Pfam" id="PF02897"/>
    </source>
</evidence>
<name>A0A0N5A6V1_PARTI</name>
<dbReference type="SUPFAM" id="SSF50993">
    <property type="entry name" value="Peptidase/esterase 'gauge' domain"/>
    <property type="match status" value="1"/>
</dbReference>
<dbReference type="InterPro" id="IPR051167">
    <property type="entry name" value="Prolyl_oligopep/macrocyclase"/>
</dbReference>
<dbReference type="Proteomes" id="UP000038045">
    <property type="component" value="Unplaced"/>
</dbReference>
<organism evidence="11 12">
    <name type="scientific">Parastrongyloides trichosuri</name>
    <name type="common">Possum-specific nematode worm</name>
    <dbReference type="NCBI Taxonomy" id="131310"/>
    <lineage>
        <taxon>Eukaryota</taxon>
        <taxon>Metazoa</taxon>
        <taxon>Ecdysozoa</taxon>
        <taxon>Nematoda</taxon>
        <taxon>Chromadorea</taxon>
        <taxon>Rhabditida</taxon>
        <taxon>Tylenchina</taxon>
        <taxon>Panagrolaimomorpha</taxon>
        <taxon>Strongyloidoidea</taxon>
        <taxon>Strongyloididae</taxon>
        <taxon>Parastrongyloides</taxon>
    </lineage>
</organism>
<feature type="chain" id="PRO_5005892763" description="Prolyl endopeptidase" evidence="8">
    <location>
        <begin position="29"/>
        <end position="776"/>
    </location>
</feature>
<accession>A0A0N5A6V1</accession>
<dbReference type="GO" id="GO:0004252">
    <property type="term" value="F:serine-type endopeptidase activity"/>
    <property type="evidence" value="ECO:0007669"/>
    <property type="project" value="UniProtKB-UniRule"/>
</dbReference>
<dbReference type="Gene3D" id="2.130.10.120">
    <property type="entry name" value="Prolyl oligopeptidase, N-terminal domain"/>
    <property type="match status" value="1"/>
</dbReference>
<evidence type="ECO:0000256" key="7">
    <source>
        <dbReference type="RuleBase" id="RU368024"/>
    </source>
</evidence>
<dbReference type="WBParaSite" id="PTRK_0001774700.1">
    <property type="protein sequence ID" value="PTRK_0001774700.1"/>
    <property type="gene ID" value="PTRK_0001774700"/>
</dbReference>
<dbReference type="InterPro" id="IPR002471">
    <property type="entry name" value="Pept_S9_AS"/>
</dbReference>
<dbReference type="PRINTS" id="PR00862">
    <property type="entry name" value="PROLIGOPTASE"/>
</dbReference>
<evidence type="ECO:0000256" key="3">
    <source>
        <dbReference type="ARBA" id="ARBA00016310"/>
    </source>
</evidence>
<dbReference type="InterPro" id="IPR029058">
    <property type="entry name" value="AB_hydrolase_fold"/>
</dbReference>
<dbReference type="FunFam" id="3.40.50.1820:FF:000005">
    <property type="entry name" value="Prolyl endopeptidase"/>
    <property type="match status" value="1"/>
</dbReference>
<dbReference type="PANTHER" id="PTHR42881:SF2">
    <property type="entry name" value="PROLYL ENDOPEPTIDASE"/>
    <property type="match status" value="1"/>
</dbReference>
<dbReference type="GO" id="GO:0070012">
    <property type="term" value="F:oligopeptidase activity"/>
    <property type="evidence" value="ECO:0007669"/>
    <property type="project" value="TreeGrafter"/>
</dbReference>
<dbReference type="InterPro" id="IPR002470">
    <property type="entry name" value="Peptidase_S9A"/>
</dbReference>
<comment type="catalytic activity">
    <reaction evidence="1">
        <text>Hydrolysis of Pro-|-Xaa &gt;&gt; Ala-|-Xaa in oligopeptides.</text>
        <dbReference type="EC" id="3.4.21.26"/>
    </reaction>
</comment>
<comment type="similarity">
    <text evidence="2 7">Belongs to the peptidase S9A family.</text>
</comment>
<evidence type="ECO:0000259" key="9">
    <source>
        <dbReference type="Pfam" id="PF00326"/>
    </source>
</evidence>
<keyword evidence="5 7" id="KW-0378">Hydrolase</keyword>
<dbReference type="PROSITE" id="PS00708">
    <property type="entry name" value="PRO_ENDOPEP_SER"/>
    <property type="match status" value="1"/>
</dbReference>
<evidence type="ECO:0000256" key="5">
    <source>
        <dbReference type="ARBA" id="ARBA00022801"/>
    </source>
</evidence>
<protein>
    <recommendedName>
        <fullName evidence="3 7">Prolyl endopeptidase</fullName>
        <ecNumber evidence="7">3.4.21.-</ecNumber>
    </recommendedName>
</protein>
<dbReference type="PANTHER" id="PTHR42881">
    <property type="entry name" value="PROLYL ENDOPEPTIDASE"/>
    <property type="match status" value="1"/>
</dbReference>
<evidence type="ECO:0000256" key="2">
    <source>
        <dbReference type="ARBA" id="ARBA00005228"/>
    </source>
</evidence>
<dbReference type="EC" id="3.4.21.-" evidence="7"/>
<dbReference type="Gene3D" id="3.40.50.1820">
    <property type="entry name" value="alpha/beta hydrolase"/>
    <property type="match status" value="1"/>
</dbReference>